<dbReference type="OrthoDB" id="5240813at2759"/>
<evidence type="ECO:0008006" key="4">
    <source>
        <dbReference type="Google" id="ProtNLM"/>
    </source>
</evidence>
<name>A0A1W2TL30_ROSNE</name>
<protein>
    <recommendedName>
        <fullName evidence="4">SRR1-like domain-containing protein</fullName>
    </recommendedName>
</protein>
<organism evidence="2">
    <name type="scientific">Rosellinia necatrix</name>
    <name type="common">White root-rot fungus</name>
    <dbReference type="NCBI Taxonomy" id="77044"/>
    <lineage>
        <taxon>Eukaryota</taxon>
        <taxon>Fungi</taxon>
        <taxon>Dikarya</taxon>
        <taxon>Ascomycota</taxon>
        <taxon>Pezizomycotina</taxon>
        <taxon>Sordariomycetes</taxon>
        <taxon>Xylariomycetidae</taxon>
        <taxon>Xylariales</taxon>
        <taxon>Xylariaceae</taxon>
        <taxon>Rosellinia</taxon>
    </lineage>
</organism>
<dbReference type="EMBL" id="DF977479">
    <property type="protein sequence ID" value="GAP88998.2"/>
    <property type="molecule type" value="Genomic_DNA"/>
</dbReference>
<keyword evidence="3" id="KW-1185">Reference proteome</keyword>
<evidence type="ECO:0000313" key="3">
    <source>
        <dbReference type="Proteomes" id="UP000054516"/>
    </source>
</evidence>
<dbReference type="PANTHER" id="PTHR42080:SF1">
    <property type="entry name" value="SRR1-LIKE DOMAIN-CONTAINING PROTEIN"/>
    <property type="match status" value="1"/>
</dbReference>
<evidence type="ECO:0000313" key="2">
    <source>
        <dbReference type="EMBL" id="GAP88998.2"/>
    </source>
</evidence>
<dbReference type="AlphaFoldDB" id="A0A1W2TL30"/>
<reference evidence="2" key="1">
    <citation type="submission" date="2016-03" db="EMBL/GenBank/DDBJ databases">
        <title>Draft genome sequence of Rosellinia necatrix.</title>
        <authorList>
            <person name="Kanematsu S."/>
        </authorList>
    </citation>
    <scope>NUCLEOTIDE SEQUENCE [LARGE SCALE GENOMIC DNA]</scope>
    <source>
        <strain evidence="2">W97</strain>
    </source>
</reference>
<feature type="region of interest" description="Disordered" evidence="1">
    <location>
        <begin position="1"/>
        <end position="22"/>
    </location>
</feature>
<accession>A0A1W2TL30</accession>
<sequence length="380" mass="43263">MFTPEEKEILQGRNSEQKQPKDALVKRLADAFTFRRVPRGWQPPFECFKRAALTELIDTTRYELPAMSQDDLIKANEVMDYVRSKVSQSGSEMSSGVTTEELKDVLRISQSAWVKDGKDNVLAAIIDNIPNYGQIRKVVCIGLSEIAARLDPDSESITVISRGLTQHLAVMSMVRYLRTIVPHDVELFAADWIYDGPHQEALNSLGFTILDASFGKQEHFTAIDDNTMLISFSIADFESILPIISEYARPVAMIYDAYHHLVKGVRCQPFPSAVWSEVKYNDAWVTIPGPPLVTTRPPRGPDFGYPLTPMCIWHPFYTESAGNMLNDYNIAMDLFEFDVTGLTNRFELHPNTDYRLRGEADETDEKRFVGTYSRLFVRKW</sequence>
<dbReference type="PANTHER" id="PTHR42080">
    <property type="entry name" value="SRR1 DOMAIN-CONTAINING PROTEIN"/>
    <property type="match status" value="1"/>
</dbReference>
<evidence type="ECO:0000256" key="1">
    <source>
        <dbReference type="SAM" id="MobiDB-lite"/>
    </source>
</evidence>
<proteinExistence type="predicted"/>
<gene>
    <name evidence="2" type="ORF">SAMD00023353_3400790</name>
</gene>
<dbReference type="Proteomes" id="UP000054516">
    <property type="component" value="Unassembled WGS sequence"/>
</dbReference>